<keyword evidence="3" id="KW-1185">Reference proteome</keyword>
<keyword evidence="1" id="KW-1133">Transmembrane helix</keyword>
<feature type="non-terminal residue" evidence="2">
    <location>
        <position position="89"/>
    </location>
</feature>
<protein>
    <submittedName>
        <fullName evidence="2">Uncharacterized protein</fullName>
    </submittedName>
</protein>
<evidence type="ECO:0000313" key="2">
    <source>
        <dbReference type="EMBL" id="KAB7505241.1"/>
    </source>
</evidence>
<keyword evidence="1" id="KW-0812">Transmembrane</keyword>
<dbReference type="Proteomes" id="UP000326759">
    <property type="component" value="Unassembled WGS sequence"/>
</dbReference>
<gene>
    <name evidence="2" type="ORF">Anas_02623</name>
</gene>
<feature type="transmembrane region" description="Helical" evidence="1">
    <location>
        <begin position="35"/>
        <end position="57"/>
    </location>
</feature>
<dbReference type="AlphaFoldDB" id="A0A5N5TFH1"/>
<evidence type="ECO:0000313" key="3">
    <source>
        <dbReference type="Proteomes" id="UP000326759"/>
    </source>
</evidence>
<organism evidence="2 3">
    <name type="scientific">Armadillidium nasatum</name>
    <dbReference type="NCBI Taxonomy" id="96803"/>
    <lineage>
        <taxon>Eukaryota</taxon>
        <taxon>Metazoa</taxon>
        <taxon>Ecdysozoa</taxon>
        <taxon>Arthropoda</taxon>
        <taxon>Crustacea</taxon>
        <taxon>Multicrustacea</taxon>
        <taxon>Malacostraca</taxon>
        <taxon>Eumalacostraca</taxon>
        <taxon>Peracarida</taxon>
        <taxon>Isopoda</taxon>
        <taxon>Oniscidea</taxon>
        <taxon>Crinocheta</taxon>
        <taxon>Armadillidiidae</taxon>
        <taxon>Armadillidium</taxon>
    </lineage>
</organism>
<keyword evidence="1" id="KW-0472">Membrane</keyword>
<sequence>MFGQVVICSGLGCSIILLLFSLSYRINIRFPNDVLCYNVIWFSVYLIAGILALKTWLTEGWDTKIKESKGGVCVGYLCLINCGNLAINS</sequence>
<comment type="caution">
    <text evidence="2">The sequence shown here is derived from an EMBL/GenBank/DDBJ whole genome shotgun (WGS) entry which is preliminary data.</text>
</comment>
<proteinExistence type="predicted"/>
<reference evidence="2 3" key="1">
    <citation type="journal article" date="2019" name="PLoS Biol.">
        <title>Sex chromosomes control vertical transmission of feminizing Wolbachia symbionts in an isopod.</title>
        <authorList>
            <person name="Becking T."/>
            <person name="Chebbi M.A."/>
            <person name="Giraud I."/>
            <person name="Moumen B."/>
            <person name="Laverre T."/>
            <person name="Caubet Y."/>
            <person name="Peccoud J."/>
            <person name="Gilbert C."/>
            <person name="Cordaux R."/>
        </authorList>
    </citation>
    <scope>NUCLEOTIDE SEQUENCE [LARGE SCALE GENOMIC DNA]</scope>
    <source>
        <strain evidence="2">ANa2</strain>
        <tissue evidence="2">Whole body excluding digestive tract and cuticle</tissue>
    </source>
</reference>
<evidence type="ECO:0000256" key="1">
    <source>
        <dbReference type="SAM" id="Phobius"/>
    </source>
</evidence>
<accession>A0A5N5TFH1</accession>
<dbReference type="EMBL" id="SEYY01001546">
    <property type="protein sequence ID" value="KAB7505241.1"/>
    <property type="molecule type" value="Genomic_DNA"/>
</dbReference>
<name>A0A5N5TFH1_9CRUS</name>